<dbReference type="InterPro" id="IPR041464">
    <property type="entry name" value="TubC_N"/>
</dbReference>
<dbReference type="RefSeq" id="WP_205372762.1">
    <property type="nucleotide sequence ID" value="NZ_JAFEJA010000001.1"/>
</dbReference>
<keyword evidence="3" id="KW-0596">Phosphopantetheine</keyword>
<dbReference type="Pfam" id="PF00975">
    <property type="entry name" value="Thioesterase"/>
    <property type="match status" value="1"/>
</dbReference>
<accession>A0ABS2ULT2</accession>
<comment type="cofactor">
    <cofactor evidence="1">
        <name>pantetheine 4'-phosphate</name>
        <dbReference type="ChEBI" id="CHEBI:47942"/>
    </cofactor>
</comment>
<dbReference type="InterPro" id="IPR023213">
    <property type="entry name" value="CAT-like_dom_sf"/>
</dbReference>
<dbReference type="InterPro" id="IPR025110">
    <property type="entry name" value="AMP-bd_C"/>
</dbReference>
<dbReference type="Pfam" id="PF13193">
    <property type="entry name" value="AMP-binding_C"/>
    <property type="match status" value="1"/>
</dbReference>
<evidence type="ECO:0000313" key="8">
    <source>
        <dbReference type="EMBL" id="MBM9618496.1"/>
    </source>
</evidence>
<dbReference type="InterPro" id="IPR001031">
    <property type="entry name" value="Thioesterase"/>
</dbReference>
<keyword evidence="4" id="KW-0597">Phosphoprotein</keyword>
<dbReference type="InterPro" id="IPR010071">
    <property type="entry name" value="AA_adenyl_dom"/>
</dbReference>
<dbReference type="NCBIfam" id="TIGR01733">
    <property type="entry name" value="AA-adenyl-dom"/>
    <property type="match status" value="1"/>
</dbReference>
<dbReference type="InterPro" id="IPR000873">
    <property type="entry name" value="AMP-dep_synth/lig_dom"/>
</dbReference>
<keyword evidence="9" id="KW-1185">Reference proteome</keyword>
<dbReference type="Pfam" id="PF18563">
    <property type="entry name" value="TubC_N"/>
    <property type="match status" value="1"/>
</dbReference>
<dbReference type="SMART" id="SM00823">
    <property type="entry name" value="PKS_PP"/>
    <property type="match status" value="1"/>
</dbReference>
<dbReference type="InterPro" id="IPR001242">
    <property type="entry name" value="Condensation_dom"/>
</dbReference>
<dbReference type="Gene3D" id="3.30.300.30">
    <property type="match status" value="1"/>
</dbReference>
<keyword evidence="5" id="KW-0436">Ligase</keyword>
<dbReference type="PANTHER" id="PTHR45527">
    <property type="entry name" value="NONRIBOSOMAL PEPTIDE SYNTHETASE"/>
    <property type="match status" value="1"/>
</dbReference>
<feature type="region of interest" description="Disordered" evidence="6">
    <location>
        <begin position="651"/>
        <end position="678"/>
    </location>
</feature>
<dbReference type="InterPro" id="IPR044894">
    <property type="entry name" value="TubC_N_sf"/>
</dbReference>
<reference evidence="8 9" key="1">
    <citation type="journal article" date="2016" name="Arch. Microbiol.">
        <title>Streptomyces zhihengii sp. nov., isolated from rhizospheric soil of Psammosilene tunicoides.</title>
        <authorList>
            <person name="Huang M.J."/>
            <person name="Fei J.J."/>
            <person name="Salam N."/>
            <person name="Kim C.J."/>
            <person name="Hozzein W.N."/>
            <person name="Xiao M."/>
            <person name="Huang H.Q."/>
            <person name="Li W.J."/>
        </authorList>
    </citation>
    <scope>NUCLEOTIDE SEQUENCE [LARGE SCALE GENOMIC DNA]</scope>
    <source>
        <strain evidence="8 9">YIM T102</strain>
    </source>
</reference>
<comment type="caution">
    <text evidence="8">The sequence shown here is derived from an EMBL/GenBank/DDBJ whole genome shotgun (WGS) entry which is preliminary data.</text>
</comment>
<dbReference type="Pfam" id="PF00501">
    <property type="entry name" value="AMP-binding"/>
    <property type="match status" value="1"/>
</dbReference>
<dbReference type="InterPro" id="IPR042099">
    <property type="entry name" value="ANL_N_sf"/>
</dbReference>
<name>A0ABS2ULT2_9ACTN</name>
<dbReference type="InterPro" id="IPR036736">
    <property type="entry name" value="ACP-like_sf"/>
</dbReference>
<feature type="domain" description="Carrier" evidence="7">
    <location>
        <begin position="1043"/>
        <end position="1118"/>
    </location>
</feature>
<dbReference type="EMBL" id="JAFEJA010000001">
    <property type="protein sequence ID" value="MBM9618496.1"/>
    <property type="molecule type" value="Genomic_DNA"/>
</dbReference>
<evidence type="ECO:0000256" key="3">
    <source>
        <dbReference type="ARBA" id="ARBA00022450"/>
    </source>
</evidence>
<dbReference type="InterPro" id="IPR020845">
    <property type="entry name" value="AMP-binding_CS"/>
</dbReference>
<dbReference type="Gene3D" id="3.30.559.30">
    <property type="entry name" value="Nonribosomal peptide synthetase, condensation domain"/>
    <property type="match status" value="1"/>
</dbReference>
<dbReference type="Gene3D" id="1.10.1200.10">
    <property type="entry name" value="ACP-like"/>
    <property type="match status" value="1"/>
</dbReference>
<proteinExistence type="predicted"/>
<dbReference type="PANTHER" id="PTHR45527:SF10">
    <property type="entry name" value="PYOCHELIN SYNTHASE PCHF"/>
    <property type="match status" value="1"/>
</dbReference>
<dbReference type="SUPFAM" id="SSF52777">
    <property type="entry name" value="CoA-dependent acyltransferases"/>
    <property type="match status" value="2"/>
</dbReference>
<evidence type="ECO:0000259" key="7">
    <source>
        <dbReference type="PROSITE" id="PS50075"/>
    </source>
</evidence>
<dbReference type="SUPFAM" id="SSF47336">
    <property type="entry name" value="ACP-like"/>
    <property type="match status" value="1"/>
</dbReference>
<sequence length="1405" mass="151598">MTDNSTAEVPALLDDLARAGVRLRLAADGRIEVIAPKGALTPALRERLTRHKPELVGWLGSSRERREPARELPVVRADEANLYEPFAPSDLQTSFIMGGREGFEYWVRPHQYMEYDLAEADPGRLEKALNRELEHQRRNLVVVRDDLRLQTVRDPAPARIEVYDVRGEDTEGLRAHIGRVRDEMKRREPVHDRWPWVDMRLSLLPDGSAKLHYNNNNLFSDAPATLRFIDTVLRRYDDPGYAPPELEISYRDCVLALAELEESPLGQASRTYWTDRIAGWPGAPEIPLAQGADPRRRSRLERRELLFPPEVWASVKEKAAARGLTTTNVLCAVHAEVLAYWSGSRHFLLNNMITHRLPLHPQMGEVFGNFASLYPLEVDWRHDEAFEDRALRLQKQVLDDVEHVYWSGVKVLQALNQHRRTPGKAVCPFAVGSALFVGGAERPVDSLLETPQTLIDCEFWDLKDGSLWVIWDVIEDMFPAGLIDAMQEAYRSIVLRLAAGDEAWRERAFAPLPDDQAERVAALNAPAGEPPAGLLHDALARRAAEAPERPALVAGGAVVGYGDLAARARDTAGALRAAGVRPGDMVAVAAPRGAEQVASVLGALSADAVYVPVDPDWPADRVRWVLADTAAAAVLTTPDRREALAALTGAPVLAAGGPPDGGGRETARPGPARDPGDPAYVIYTSGSTGRPKGAVLDHRGPLNTVVDINTRFGITADDVLFGVSSLWFDLSVHDIFGTLRAGARLVLADPGPPDPAAWARALGEHGVTVWNSVPALMQLLVEEAEGAGLTFPRLRTVLLSGDWIPVGLPDRIRAVAPGARVVALGGATEASIWSICHPVDRTDPAWTSIPYGRPLANQSWYVLDGLGRQTPDWVPGELYIGGAGVALGYLGDEERTAAAFVRRPGTGERLYRTGDLGRRLPDGDIEFLGRTDFQVKIQGFRVEPGEIEHALLEIPGVAAAAVVARSTDSGKQLAACLTAEPGRPAPVPAEVQKALARRLAGYMVPTQVTVLDALPLTSNGKVDRKALEAMRPAATGGDDTPEGPGTPTERALAEIWRAVLGREHVGVHEDFFDLGGQSFTALRVIGQIARALGHRVPLGTLLEHRTVAELAAWLDGRPGEWSPLVRLRPSGGDGVPWFFVHPAGGNVLCYRGLAESRDRPFLALQAPGPATGREPLDSVPALAALYADAIAGERPHGPYRIGGWSSGAVIAAEVVRLLEERGETVERLVVVDSPAPLPGAVDTAAGPVDETRMLLWFLEDLDIGFDARTPGAEGLPGPAGPPAGERLGTALDALRARGLATPGTDRRELADTFAVFRAVVDACNRWTASPVAADITVLRATDGQVSEFAGHPRADDPDWGWSDLTTGAVDTRRVPGTHHTLLSGPSADIVADALDGTPTRAAGPR</sequence>
<dbReference type="PROSITE" id="PS50075">
    <property type="entry name" value="CARRIER"/>
    <property type="match status" value="1"/>
</dbReference>
<evidence type="ECO:0000256" key="5">
    <source>
        <dbReference type="ARBA" id="ARBA00022598"/>
    </source>
</evidence>
<evidence type="ECO:0000256" key="4">
    <source>
        <dbReference type="ARBA" id="ARBA00022553"/>
    </source>
</evidence>
<comment type="pathway">
    <text evidence="2">Siderophore biosynthesis.</text>
</comment>
<dbReference type="SUPFAM" id="SSF53474">
    <property type="entry name" value="alpha/beta-Hydrolases"/>
    <property type="match status" value="1"/>
</dbReference>
<dbReference type="Pfam" id="PF00550">
    <property type="entry name" value="PP-binding"/>
    <property type="match status" value="1"/>
</dbReference>
<evidence type="ECO:0000256" key="6">
    <source>
        <dbReference type="SAM" id="MobiDB-lite"/>
    </source>
</evidence>
<dbReference type="InterPro" id="IPR029058">
    <property type="entry name" value="AB_hydrolase_fold"/>
</dbReference>
<evidence type="ECO:0000313" key="9">
    <source>
        <dbReference type="Proteomes" id="UP000664109"/>
    </source>
</evidence>
<organism evidence="8 9">
    <name type="scientific">Streptomyces zhihengii</name>
    <dbReference type="NCBI Taxonomy" id="1818004"/>
    <lineage>
        <taxon>Bacteria</taxon>
        <taxon>Bacillati</taxon>
        <taxon>Actinomycetota</taxon>
        <taxon>Actinomycetes</taxon>
        <taxon>Kitasatosporales</taxon>
        <taxon>Streptomycetaceae</taxon>
        <taxon>Streptomyces</taxon>
    </lineage>
</organism>
<dbReference type="Gene3D" id="3.40.50.1820">
    <property type="entry name" value="alpha/beta hydrolase"/>
    <property type="match status" value="1"/>
</dbReference>
<dbReference type="SUPFAM" id="SSF56801">
    <property type="entry name" value="Acetyl-CoA synthetase-like"/>
    <property type="match status" value="1"/>
</dbReference>
<dbReference type="InterPro" id="IPR045851">
    <property type="entry name" value="AMP-bd_C_sf"/>
</dbReference>
<dbReference type="Gene3D" id="3.40.50.12780">
    <property type="entry name" value="N-terminal domain of ligase-like"/>
    <property type="match status" value="1"/>
</dbReference>
<dbReference type="Gene3D" id="3.30.559.10">
    <property type="entry name" value="Chloramphenicol acetyltransferase-like domain"/>
    <property type="match status" value="1"/>
</dbReference>
<dbReference type="Gene3D" id="1.10.10.1830">
    <property type="entry name" value="Non-ribosomal peptide synthase, adenylation domain"/>
    <property type="match status" value="1"/>
</dbReference>
<dbReference type="InterPro" id="IPR009081">
    <property type="entry name" value="PP-bd_ACP"/>
</dbReference>
<dbReference type="PROSITE" id="PS00455">
    <property type="entry name" value="AMP_BINDING"/>
    <property type="match status" value="1"/>
</dbReference>
<gene>
    <name evidence="8" type="ORF">JE024_06990</name>
</gene>
<dbReference type="InterPro" id="IPR020806">
    <property type="entry name" value="PKS_PP-bd"/>
</dbReference>
<dbReference type="CDD" id="cd12114">
    <property type="entry name" value="A_NRPS_TlmIV_like"/>
    <property type="match status" value="1"/>
</dbReference>
<evidence type="ECO:0000256" key="2">
    <source>
        <dbReference type="ARBA" id="ARBA00004924"/>
    </source>
</evidence>
<dbReference type="Pfam" id="PF00668">
    <property type="entry name" value="Condensation"/>
    <property type="match status" value="1"/>
</dbReference>
<dbReference type="Proteomes" id="UP000664109">
    <property type="component" value="Unassembled WGS sequence"/>
</dbReference>
<protein>
    <submittedName>
        <fullName evidence="8">Amino acid adenylation domain-containing protein</fullName>
    </submittedName>
</protein>
<evidence type="ECO:0000256" key="1">
    <source>
        <dbReference type="ARBA" id="ARBA00001957"/>
    </source>
</evidence>